<sequence length="371" mass="41321">MRIIAVANQKGGCGKTTSVINLGASLAHYNRSVLIIDMDPQGHSAIGLGVKTEDIKKTIYDNLNYDGPHPTIPLEDTIIPISERISLAPSNINLSALEQRLSGVDKREERLSNAIFDMKREYDYVLIDCPPSVGLLTFNALRACREVIIPIDSSYFGLHGLGKLLETIILISERLKHNVRIKALSTLVDKRTKVSLDVLREIRKIFKENTFHSEIGLNTKLKEAVGCGLPVLEYDPNSVGAHDYLNLAQEIISEEKNIEVQQLMQAIKSLNDKNREQEVFSPRYVDGGVLFSVKATTAKSVRIAGDFNNWTPEPACDFGRDENGVWSKVIHLNPGLYQYKLIIDDKWTTDPNNPIKVQSPFGGSNSVLVVR</sequence>
<evidence type="ECO:0000313" key="4">
    <source>
        <dbReference type="Proteomes" id="UP000266426"/>
    </source>
</evidence>
<dbReference type="CDD" id="cd02042">
    <property type="entry name" value="ParAB_family"/>
    <property type="match status" value="1"/>
</dbReference>
<feature type="domain" description="AAA" evidence="1">
    <location>
        <begin position="1"/>
        <end position="181"/>
    </location>
</feature>
<dbReference type="FunFam" id="3.40.50.300:FF:000285">
    <property type="entry name" value="Sporulation initiation inhibitor Soj"/>
    <property type="match status" value="1"/>
</dbReference>
<dbReference type="PANTHER" id="PTHR13696:SF52">
    <property type="entry name" value="PARA FAMILY PROTEIN CT_582"/>
    <property type="match status" value="1"/>
</dbReference>
<dbReference type="Pfam" id="PF13614">
    <property type="entry name" value="AAA_31"/>
    <property type="match status" value="1"/>
</dbReference>
<reference evidence="3 4" key="1">
    <citation type="journal article" date="2017" name="ISME J.">
        <title>Energy and carbon metabolisms in a deep terrestrial subsurface fluid microbial community.</title>
        <authorList>
            <person name="Momper L."/>
            <person name="Jungbluth S.P."/>
            <person name="Lee M.D."/>
            <person name="Amend J.P."/>
        </authorList>
    </citation>
    <scope>NUCLEOTIDE SEQUENCE [LARGE SCALE GENOMIC DNA]</scope>
    <source>
        <strain evidence="3">SURF_26</strain>
    </source>
</reference>
<dbReference type="Gene3D" id="3.40.50.300">
    <property type="entry name" value="P-loop containing nucleotide triphosphate hydrolases"/>
    <property type="match status" value="1"/>
</dbReference>
<organism evidence="3 4">
    <name type="scientific">Candidatus Auribacter fodinae</name>
    <dbReference type="NCBI Taxonomy" id="2093366"/>
    <lineage>
        <taxon>Bacteria</taxon>
        <taxon>Pseudomonadati</taxon>
        <taxon>Candidatus Auribacterota</taxon>
        <taxon>Candidatus Auribacteria</taxon>
        <taxon>Candidatus Auribacterales</taxon>
        <taxon>Candidatus Auribacteraceae</taxon>
        <taxon>Candidatus Auribacter</taxon>
    </lineage>
</organism>
<dbReference type="SUPFAM" id="SSF81296">
    <property type="entry name" value="E set domains"/>
    <property type="match status" value="1"/>
</dbReference>
<dbReference type="EMBL" id="QZJZ01000040">
    <property type="protein sequence ID" value="RJP59868.1"/>
    <property type="molecule type" value="Genomic_DNA"/>
</dbReference>
<feature type="domain" description="AMP-activated protein kinase glycogen-binding" evidence="2">
    <location>
        <begin position="297"/>
        <end position="367"/>
    </location>
</feature>
<evidence type="ECO:0000259" key="2">
    <source>
        <dbReference type="Pfam" id="PF16561"/>
    </source>
</evidence>
<dbReference type="Gene3D" id="2.60.40.10">
    <property type="entry name" value="Immunoglobulins"/>
    <property type="match status" value="1"/>
</dbReference>
<accession>A0A3A4RC17</accession>
<protein>
    <submittedName>
        <fullName evidence="3">ParA family protein</fullName>
    </submittedName>
</protein>
<dbReference type="PANTHER" id="PTHR13696">
    <property type="entry name" value="P-LOOP CONTAINING NUCLEOSIDE TRIPHOSPHATE HYDROLASE"/>
    <property type="match status" value="1"/>
</dbReference>
<dbReference type="Proteomes" id="UP000266426">
    <property type="component" value="Unassembled WGS sequence"/>
</dbReference>
<dbReference type="InterPro" id="IPR014756">
    <property type="entry name" value="Ig_E-set"/>
</dbReference>
<dbReference type="InterPro" id="IPR027417">
    <property type="entry name" value="P-loop_NTPase"/>
</dbReference>
<dbReference type="InterPro" id="IPR013783">
    <property type="entry name" value="Ig-like_fold"/>
</dbReference>
<dbReference type="Pfam" id="PF16561">
    <property type="entry name" value="AMPK1_CBM"/>
    <property type="match status" value="1"/>
</dbReference>
<dbReference type="InterPro" id="IPR032640">
    <property type="entry name" value="AMPK1_CBM"/>
</dbReference>
<proteinExistence type="predicted"/>
<comment type="caution">
    <text evidence="3">The sequence shown here is derived from an EMBL/GenBank/DDBJ whole genome shotgun (WGS) entry which is preliminary data.</text>
</comment>
<dbReference type="AlphaFoldDB" id="A0A3A4RC17"/>
<evidence type="ECO:0000259" key="1">
    <source>
        <dbReference type="Pfam" id="PF13614"/>
    </source>
</evidence>
<name>A0A3A4RC17_9BACT</name>
<dbReference type="CDD" id="cd02859">
    <property type="entry name" value="E_set_AMPKbeta_like_N"/>
    <property type="match status" value="1"/>
</dbReference>
<dbReference type="SUPFAM" id="SSF52540">
    <property type="entry name" value="P-loop containing nucleoside triphosphate hydrolases"/>
    <property type="match status" value="1"/>
</dbReference>
<dbReference type="InterPro" id="IPR050678">
    <property type="entry name" value="DNA_Partitioning_ATPase"/>
</dbReference>
<gene>
    <name evidence="3" type="ORF">C4541_05285</name>
</gene>
<dbReference type="InterPro" id="IPR025669">
    <property type="entry name" value="AAA_dom"/>
</dbReference>
<evidence type="ECO:0000313" key="3">
    <source>
        <dbReference type="EMBL" id="RJP59868.1"/>
    </source>
</evidence>